<feature type="compositionally biased region" description="Basic and acidic residues" evidence="1">
    <location>
        <begin position="59"/>
        <end position="84"/>
    </location>
</feature>
<feature type="region of interest" description="Disordered" evidence="1">
    <location>
        <begin position="311"/>
        <end position="338"/>
    </location>
</feature>
<dbReference type="Proteomes" id="UP001153069">
    <property type="component" value="Unassembled WGS sequence"/>
</dbReference>
<evidence type="ECO:0000313" key="3">
    <source>
        <dbReference type="Proteomes" id="UP001153069"/>
    </source>
</evidence>
<feature type="region of interest" description="Disordered" evidence="1">
    <location>
        <begin position="663"/>
        <end position="701"/>
    </location>
</feature>
<dbReference type="EMBL" id="CAICTM010000390">
    <property type="protein sequence ID" value="CAB9509480.1"/>
    <property type="molecule type" value="Genomic_DNA"/>
</dbReference>
<name>A0A9N8DZJ6_9STRA</name>
<reference evidence="2" key="1">
    <citation type="submission" date="2020-06" db="EMBL/GenBank/DDBJ databases">
        <authorList>
            <consortium name="Plant Systems Biology data submission"/>
        </authorList>
    </citation>
    <scope>NUCLEOTIDE SEQUENCE</scope>
    <source>
        <strain evidence="2">D6</strain>
    </source>
</reference>
<proteinExistence type="predicted"/>
<accession>A0A9N8DZJ6</accession>
<protein>
    <submittedName>
        <fullName evidence="2">Uncharacterized protein</fullName>
    </submittedName>
</protein>
<organism evidence="2 3">
    <name type="scientific">Seminavis robusta</name>
    <dbReference type="NCBI Taxonomy" id="568900"/>
    <lineage>
        <taxon>Eukaryota</taxon>
        <taxon>Sar</taxon>
        <taxon>Stramenopiles</taxon>
        <taxon>Ochrophyta</taxon>
        <taxon>Bacillariophyta</taxon>
        <taxon>Bacillariophyceae</taxon>
        <taxon>Bacillariophycidae</taxon>
        <taxon>Naviculales</taxon>
        <taxon>Naviculaceae</taxon>
        <taxon>Seminavis</taxon>
    </lineage>
</organism>
<evidence type="ECO:0000256" key="1">
    <source>
        <dbReference type="SAM" id="MobiDB-lite"/>
    </source>
</evidence>
<gene>
    <name evidence="2" type="ORF">SEMRO_391_G133150.1</name>
</gene>
<feature type="region of interest" description="Disordered" evidence="1">
    <location>
        <begin position="59"/>
        <end position="90"/>
    </location>
</feature>
<keyword evidence="3" id="KW-1185">Reference proteome</keyword>
<dbReference type="AlphaFoldDB" id="A0A9N8DZJ6"/>
<sequence>MPGMPDQGNGLNHDSAAPSSDLNEMLFQVGAGTSNNGTVDMDTMQPYSLMAENPLKRNSDIDEESEAHSESSKRSRLDNSHFDDTQNMSATSNSLLSDHEMGSTQSMSVAGNFGKLSVAGNFGNMTTSEAERCLDDELNRQQQQSATLFNDMTMMTQQMGMFNGNGTGALGNMAMQGNGPARSQQQMWQSNPNSFNSNQPAFGQMQGVQNLQGMPQFSSMGNQQLFSGMLDYTLLNNRLSQQTGFNGLGAAPASSSSMMALNQSFNQMPMQAASMGQQQWQSGFSGNTAAQATNQAANNTQPFSTAGMLQLARMSGSSQPQAALPQGMVPHQQQQQSRGMMNDMFCAPTQRQQQQQLPPLQRQMPMMATEGTNSMLPPFEEAQTPHFSQRPYFPFSVEEDSNWLSEFQCFIRSEILELFRVSKQGIKVRNAVKTHTVGQVGIRCRFCAHLQHGTRANRASCFPSKIDKIYQSFTMMLREHFPHCPEMPENIKSKFVRLQNMNAQGASNAKGYWAHAAKKKGLVDVTEDGRKGGIHIFERSFAEAALIPPFGTEDFAEPQPPVTLINRSDRGLVSGFLFALMEQVYRVHLAPSEKKGNRKSLPDGMPGFGCKYCFEAGRMGLCRQFPARRRTIHNKIPDLFDHMKRCPLCPQEVKDNLIALHREENAGGSKNKGDPETATHGNEREFYERIWNRLGHQDNSE</sequence>
<evidence type="ECO:0000313" key="2">
    <source>
        <dbReference type="EMBL" id="CAB9509480.1"/>
    </source>
</evidence>
<comment type="caution">
    <text evidence="2">The sequence shown here is derived from an EMBL/GenBank/DDBJ whole genome shotgun (WGS) entry which is preliminary data.</text>
</comment>